<dbReference type="GeneID" id="39584899"/>
<gene>
    <name evidence="3" type="ORF">EHS24_000356</name>
</gene>
<feature type="compositionally biased region" description="Polar residues" evidence="1">
    <location>
        <begin position="654"/>
        <end position="663"/>
    </location>
</feature>
<feature type="compositionally biased region" description="Polar residues" evidence="1">
    <location>
        <begin position="376"/>
        <end position="385"/>
    </location>
</feature>
<feature type="compositionally biased region" description="Low complexity" evidence="1">
    <location>
        <begin position="102"/>
        <end position="113"/>
    </location>
</feature>
<feature type="compositionally biased region" description="Low complexity" evidence="1">
    <location>
        <begin position="478"/>
        <end position="503"/>
    </location>
</feature>
<feature type="region of interest" description="Disordered" evidence="1">
    <location>
        <begin position="525"/>
        <end position="804"/>
    </location>
</feature>
<proteinExistence type="predicted"/>
<dbReference type="RefSeq" id="XP_028480046.1">
    <property type="nucleotide sequence ID" value="XM_028616189.1"/>
</dbReference>
<evidence type="ECO:0000313" key="4">
    <source>
        <dbReference type="Proteomes" id="UP000279236"/>
    </source>
</evidence>
<feature type="compositionally biased region" description="Basic and acidic residues" evidence="1">
    <location>
        <begin position="386"/>
        <end position="397"/>
    </location>
</feature>
<sequence>MKRWKLASASPPPPSPWRWDIGGPITDFCEDGIEAGPSSCAAPAVDAVSSVSRPNRRRRLSPFGAFTAALALSLPLVPLASAGPVPVTRAEPGDTALSELPAPTGFSITTPTTTPIPDPAPTLDPRRLHAEPEYVAPSTLPSVPAITLPETVLPYYLSQSSDGYWYKVDRAWSLYGREAASDETGDTSASITIPIASYAVASILPTGWGNTSKRGSLYKTPLIAASAVLLAVIIVAGIIFITIQRRKTLRRQKRHDARVRRKALAAAGITEDDMRNANEETERLFRERLAEIERMHQAKRRSGKTSKSVPHGGNTTIVRTKVRVWRKGVRRRRTAQHGGNDDLKEHSSPNGGAYTSANLLRRRSSLTSSIMTRSDASLATTVSSVDSHDHSPPRDQSPRILPSTEESATGSDNHTGASDTLAQTTSASDAPLSLTSSSASSPPAASASSPTAASGGPSTAMPHMPPAYRPASVRSMQAGPSVPPGSNAAAGASSASSAALASALSPEKVAAAGFYPAPATEDAEVAQAIAHRADAKSPIIVPPEEEQERERRHIATDDKRELERLRLGASAPPVVRTDNADFGGGGGGGGDGDESGGPSAPSFHVDAGGFEVFPPEDDVDGEADAGPSHPAQSPASLRVITGIPAPPVRGKQRSLYTFSSAPSSPVGGGGGGGGGVGMTPLSPLPSAPPGHDQLSVPSAPPLHGHDDDAADRTPSAPPLPSAPPPHGHDEVVPSAPAFAPDDDGQGHDPEHHAADHGTADHDLDHDLDAVSLHHSVPGPDHPHHDADSTSLSVSGHRFLPRYEP</sequence>
<reference evidence="3 4" key="1">
    <citation type="submission" date="2018-11" db="EMBL/GenBank/DDBJ databases">
        <title>Genome sequence of Apiotrichum porosum DSM 27194.</title>
        <authorList>
            <person name="Aliyu H."/>
            <person name="Gorte O."/>
            <person name="Ochsenreither K."/>
        </authorList>
    </citation>
    <scope>NUCLEOTIDE SEQUENCE [LARGE SCALE GENOMIC DNA]</scope>
    <source>
        <strain evidence="3 4">DSM 27194</strain>
    </source>
</reference>
<evidence type="ECO:0000313" key="3">
    <source>
        <dbReference type="EMBL" id="RSH87838.1"/>
    </source>
</evidence>
<organism evidence="3 4">
    <name type="scientific">Apiotrichum porosum</name>
    <dbReference type="NCBI Taxonomy" id="105984"/>
    <lineage>
        <taxon>Eukaryota</taxon>
        <taxon>Fungi</taxon>
        <taxon>Dikarya</taxon>
        <taxon>Basidiomycota</taxon>
        <taxon>Agaricomycotina</taxon>
        <taxon>Tremellomycetes</taxon>
        <taxon>Trichosporonales</taxon>
        <taxon>Trichosporonaceae</taxon>
        <taxon>Apiotrichum</taxon>
    </lineage>
</organism>
<dbReference type="AlphaFoldDB" id="A0A427Y9S1"/>
<feature type="compositionally biased region" description="Pro residues" evidence="1">
    <location>
        <begin position="715"/>
        <end position="725"/>
    </location>
</feature>
<accession>A0A427Y9S1</accession>
<feature type="region of interest" description="Disordered" evidence="1">
    <location>
        <begin position="376"/>
        <end position="503"/>
    </location>
</feature>
<keyword evidence="2" id="KW-1133">Transmembrane helix</keyword>
<feature type="region of interest" description="Disordered" evidence="1">
    <location>
        <begin position="95"/>
        <end position="118"/>
    </location>
</feature>
<feature type="transmembrane region" description="Helical" evidence="2">
    <location>
        <begin position="222"/>
        <end position="243"/>
    </location>
</feature>
<feature type="compositionally biased region" description="Gly residues" evidence="1">
    <location>
        <begin position="666"/>
        <end position="677"/>
    </location>
</feature>
<feature type="compositionally biased region" description="Basic and acidic residues" evidence="1">
    <location>
        <begin position="548"/>
        <end position="566"/>
    </location>
</feature>
<feature type="compositionally biased region" description="Polar residues" evidence="1">
    <location>
        <begin position="305"/>
        <end position="317"/>
    </location>
</feature>
<protein>
    <submittedName>
        <fullName evidence="3">Uncharacterized protein</fullName>
    </submittedName>
</protein>
<feature type="compositionally biased region" description="Basic and acidic residues" evidence="1">
    <location>
        <begin position="744"/>
        <end position="768"/>
    </location>
</feature>
<dbReference type="CDD" id="cd12087">
    <property type="entry name" value="TM_EGFR-like"/>
    <property type="match status" value="1"/>
</dbReference>
<feature type="region of interest" description="Disordered" evidence="1">
    <location>
        <begin position="295"/>
        <end position="358"/>
    </location>
</feature>
<comment type="caution">
    <text evidence="3">The sequence shown here is derived from an EMBL/GenBank/DDBJ whole genome shotgun (WGS) entry which is preliminary data.</text>
</comment>
<keyword evidence="2" id="KW-0472">Membrane</keyword>
<dbReference type="EMBL" id="RSCE01000001">
    <property type="protein sequence ID" value="RSH87838.1"/>
    <property type="molecule type" value="Genomic_DNA"/>
</dbReference>
<feature type="compositionally biased region" description="Acidic residues" evidence="1">
    <location>
        <begin position="614"/>
        <end position="623"/>
    </location>
</feature>
<name>A0A427Y9S1_9TREE</name>
<keyword evidence="4" id="KW-1185">Reference proteome</keyword>
<feature type="transmembrane region" description="Helical" evidence="2">
    <location>
        <begin position="63"/>
        <end position="82"/>
    </location>
</feature>
<evidence type="ECO:0000256" key="1">
    <source>
        <dbReference type="SAM" id="MobiDB-lite"/>
    </source>
</evidence>
<feature type="compositionally biased region" description="Low complexity" evidence="1">
    <location>
        <begin position="424"/>
        <end position="460"/>
    </location>
</feature>
<evidence type="ECO:0000256" key="2">
    <source>
        <dbReference type="SAM" id="Phobius"/>
    </source>
</evidence>
<dbReference type="Proteomes" id="UP000279236">
    <property type="component" value="Unassembled WGS sequence"/>
</dbReference>
<keyword evidence="2" id="KW-0812">Transmembrane</keyword>
<feature type="compositionally biased region" description="Basic residues" evidence="1">
    <location>
        <begin position="320"/>
        <end position="335"/>
    </location>
</feature>
<feature type="compositionally biased region" description="Polar residues" evidence="1">
    <location>
        <begin position="404"/>
        <end position="423"/>
    </location>
</feature>
<dbReference type="OrthoDB" id="2575575at2759"/>